<feature type="region of interest" description="Disordered" evidence="1">
    <location>
        <begin position="89"/>
        <end position="119"/>
    </location>
</feature>
<dbReference type="EMBL" id="BAABME010002708">
    <property type="protein sequence ID" value="GAA0155767.1"/>
    <property type="molecule type" value="Genomic_DNA"/>
</dbReference>
<evidence type="ECO:0000313" key="3">
    <source>
        <dbReference type="Proteomes" id="UP001454036"/>
    </source>
</evidence>
<feature type="region of interest" description="Disordered" evidence="1">
    <location>
        <begin position="39"/>
        <end position="61"/>
    </location>
</feature>
<gene>
    <name evidence="2" type="ORF">LIER_13422</name>
</gene>
<comment type="caution">
    <text evidence="2">The sequence shown here is derived from an EMBL/GenBank/DDBJ whole genome shotgun (WGS) entry which is preliminary data.</text>
</comment>
<feature type="compositionally biased region" description="Basic and acidic residues" evidence="1">
    <location>
        <begin position="89"/>
        <end position="105"/>
    </location>
</feature>
<organism evidence="2 3">
    <name type="scientific">Lithospermum erythrorhizon</name>
    <name type="common">Purple gromwell</name>
    <name type="synonym">Lithospermum officinale var. erythrorhizon</name>
    <dbReference type="NCBI Taxonomy" id="34254"/>
    <lineage>
        <taxon>Eukaryota</taxon>
        <taxon>Viridiplantae</taxon>
        <taxon>Streptophyta</taxon>
        <taxon>Embryophyta</taxon>
        <taxon>Tracheophyta</taxon>
        <taxon>Spermatophyta</taxon>
        <taxon>Magnoliopsida</taxon>
        <taxon>eudicotyledons</taxon>
        <taxon>Gunneridae</taxon>
        <taxon>Pentapetalae</taxon>
        <taxon>asterids</taxon>
        <taxon>lamiids</taxon>
        <taxon>Boraginales</taxon>
        <taxon>Boraginaceae</taxon>
        <taxon>Boraginoideae</taxon>
        <taxon>Lithospermeae</taxon>
        <taxon>Lithospermum</taxon>
    </lineage>
</organism>
<protein>
    <submittedName>
        <fullName evidence="2">Uncharacterized protein</fullName>
    </submittedName>
</protein>
<proteinExistence type="predicted"/>
<reference evidence="2 3" key="1">
    <citation type="submission" date="2024-01" db="EMBL/GenBank/DDBJ databases">
        <title>The complete chloroplast genome sequence of Lithospermum erythrorhizon: insights into the phylogenetic relationship among Boraginaceae species and the maternal lineages of purple gromwells.</title>
        <authorList>
            <person name="Okada T."/>
            <person name="Watanabe K."/>
        </authorList>
    </citation>
    <scope>NUCLEOTIDE SEQUENCE [LARGE SCALE GENOMIC DNA]</scope>
</reference>
<evidence type="ECO:0000313" key="2">
    <source>
        <dbReference type="EMBL" id="GAA0155767.1"/>
    </source>
</evidence>
<keyword evidence="3" id="KW-1185">Reference proteome</keyword>
<dbReference type="PANTHER" id="PTHR34572">
    <property type="entry name" value="GOLGIN FAMILY A PROTEIN"/>
    <property type="match status" value="1"/>
</dbReference>
<sequence>MEGAGSRLGRASSRYGPITSSSIFTGPVRKWKRKWVLSETTSSNHRDGGGATAKPPSLLLPRWTPLSSEAVNEPKRKFRYTPVVELKQKKSEANKEADVKSKGGEETLSTVGDTPNTKGVFGKLNVDDVAMEGVQVTMVDMLPSTKDRVMDLFGKSHSENSNISRDDSD</sequence>
<dbReference type="PANTHER" id="PTHR34572:SF1">
    <property type="entry name" value="GOLGIN FAMILY A PROTEIN"/>
    <property type="match status" value="1"/>
</dbReference>
<feature type="compositionally biased region" description="Polar residues" evidence="1">
    <location>
        <begin position="107"/>
        <end position="117"/>
    </location>
</feature>
<name>A0AAV3PVD4_LITER</name>
<evidence type="ECO:0000256" key="1">
    <source>
        <dbReference type="SAM" id="MobiDB-lite"/>
    </source>
</evidence>
<accession>A0AAV3PVD4</accession>
<dbReference type="AlphaFoldDB" id="A0AAV3PVD4"/>
<feature type="region of interest" description="Disordered" evidence="1">
    <location>
        <begin position="1"/>
        <end position="23"/>
    </location>
</feature>
<dbReference type="Proteomes" id="UP001454036">
    <property type="component" value="Unassembled WGS sequence"/>
</dbReference>